<name>A0A9D3BUL7_NOTFU</name>
<dbReference type="OrthoDB" id="5803771at2759"/>
<organism evidence="5 6">
    <name type="scientific">Nothobranchius furzeri</name>
    <name type="common">Turquoise killifish</name>
    <dbReference type="NCBI Taxonomy" id="105023"/>
    <lineage>
        <taxon>Eukaryota</taxon>
        <taxon>Metazoa</taxon>
        <taxon>Chordata</taxon>
        <taxon>Craniata</taxon>
        <taxon>Vertebrata</taxon>
        <taxon>Euteleostomi</taxon>
        <taxon>Actinopterygii</taxon>
        <taxon>Neopterygii</taxon>
        <taxon>Teleostei</taxon>
        <taxon>Neoteleostei</taxon>
        <taxon>Acanthomorphata</taxon>
        <taxon>Ovalentaria</taxon>
        <taxon>Atherinomorphae</taxon>
        <taxon>Cyprinodontiformes</taxon>
        <taxon>Nothobranchiidae</taxon>
        <taxon>Nothobranchius</taxon>
    </lineage>
</organism>
<dbReference type="SMART" id="SM00595">
    <property type="entry name" value="MADF"/>
    <property type="match status" value="1"/>
</dbReference>
<comment type="caution">
    <text evidence="5">The sequence shown here is derived from an EMBL/GenBank/DDBJ whole genome shotgun (WGS) entry which is preliminary data.</text>
</comment>
<dbReference type="KEGG" id="nfu:107380526"/>
<dbReference type="InterPro" id="IPR001005">
    <property type="entry name" value="SANT/Myb"/>
</dbReference>
<feature type="compositionally biased region" description="Polar residues" evidence="2">
    <location>
        <begin position="117"/>
        <end position="149"/>
    </location>
</feature>
<dbReference type="GO" id="GO:0006357">
    <property type="term" value="P:regulation of transcription by RNA polymerase II"/>
    <property type="evidence" value="ECO:0007669"/>
    <property type="project" value="TreeGrafter"/>
</dbReference>
<dbReference type="EMBL" id="JAAVVJ010000007">
    <property type="protein sequence ID" value="KAF7219173.1"/>
    <property type="molecule type" value="Genomic_DNA"/>
</dbReference>
<dbReference type="OMA" id="QGHAHES"/>
<protein>
    <submittedName>
        <fullName evidence="5">LOC107380526-like protein</fullName>
    </submittedName>
</protein>
<evidence type="ECO:0000259" key="3">
    <source>
        <dbReference type="PROSITE" id="PS51029"/>
    </source>
</evidence>
<dbReference type="Pfam" id="PF10545">
    <property type="entry name" value="MADF_DNA_bdg"/>
    <property type="match status" value="1"/>
</dbReference>
<evidence type="ECO:0000259" key="4">
    <source>
        <dbReference type="PROSITE" id="PS51031"/>
    </source>
</evidence>
<reference evidence="5" key="1">
    <citation type="submission" date="2020-03" db="EMBL/GenBank/DDBJ databases">
        <title>Intra-Species Differences in Population Size shape Life History and Genome Evolution.</title>
        <authorList>
            <person name="Willemsen D."/>
            <person name="Cui R."/>
            <person name="Valenzano D.R."/>
        </authorList>
    </citation>
    <scope>NUCLEOTIDE SEQUENCE</scope>
    <source>
        <strain evidence="5">GRZ</strain>
        <tissue evidence="5">Whole</tissue>
    </source>
</reference>
<evidence type="ECO:0000313" key="5">
    <source>
        <dbReference type="EMBL" id="KAF7219173.1"/>
    </source>
</evidence>
<evidence type="ECO:0000256" key="1">
    <source>
        <dbReference type="PROSITE-ProRule" id="PRU00371"/>
    </source>
</evidence>
<dbReference type="CDD" id="cd00167">
    <property type="entry name" value="SANT"/>
    <property type="match status" value="1"/>
</dbReference>
<dbReference type="PANTHER" id="PTHR12243:SF69">
    <property type="entry name" value="SI:CH73-59F11.3"/>
    <property type="match status" value="1"/>
</dbReference>
<evidence type="ECO:0000256" key="2">
    <source>
        <dbReference type="SAM" id="MobiDB-lite"/>
    </source>
</evidence>
<keyword evidence="1" id="KW-0539">Nucleus</keyword>
<feature type="compositionally biased region" description="Polar residues" evidence="2">
    <location>
        <begin position="306"/>
        <end position="315"/>
    </location>
</feature>
<comment type="subcellular location">
    <subcellularLocation>
        <location evidence="1">Nucleus</location>
    </subcellularLocation>
</comment>
<dbReference type="PROSITE" id="PS51031">
    <property type="entry name" value="BESS"/>
    <property type="match status" value="1"/>
</dbReference>
<dbReference type="GO" id="GO:0005667">
    <property type="term" value="C:transcription regulator complex"/>
    <property type="evidence" value="ECO:0007669"/>
    <property type="project" value="TreeGrafter"/>
</dbReference>
<dbReference type="InterPro" id="IPR039353">
    <property type="entry name" value="TF_Adf1"/>
</dbReference>
<feature type="domain" description="BESS" evidence="4">
    <location>
        <begin position="210"/>
        <end position="249"/>
    </location>
</feature>
<evidence type="ECO:0000313" key="6">
    <source>
        <dbReference type="Proteomes" id="UP000822369"/>
    </source>
</evidence>
<dbReference type="PANTHER" id="PTHR12243">
    <property type="entry name" value="MADF DOMAIN TRANSCRIPTION FACTOR"/>
    <property type="match status" value="1"/>
</dbReference>
<dbReference type="Proteomes" id="UP000822369">
    <property type="component" value="Chromosome 7"/>
</dbReference>
<sequence length="315" mass="35195">MDDFKLIMEVEKHKELYDPQHPFYKDNSRKDNCWEAVATAVESTMEECKKRWKQLLDSFVKHKTAPSGSSGGSQKDWKYSSSMSFLLSHMQPSSKNTLPSVDDSEGPAAELSCDDTAPSSQISMPATPTGTPPQRSASPLTYQVETGPSTHAFPPSHPRVQALSKGTATEIQGRKHSKKKGTSPGLTEQQLLHYLTKDVTTVSPCVPEEKDEMYYYALSLVPRFNAMPRQFKTFARMQIEQCMQNLERQLQEINQPIPSPSTYGEPTQPPPTLAQQAQQYTPLQSPSQQRGVKRPTSMLEELEGRSSPTPSTTLE</sequence>
<feature type="compositionally biased region" description="Low complexity" evidence="2">
    <location>
        <begin position="273"/>
        <end position="286"/>
    </location>
</feature>
<dbReference type="GO" id="GO:0003677">
    <property type="term" value="F:DNA binding"/>
    <property type="evidence" value="ECO:0007669"/>
    <property type="project" value="InterPro"/>
</dbReference>
<dbReference type="PROSITE" id="PS51029">
    <property type="entry name" value="MADF"/>
    <property type="match status" value="1"/>
</dbReference>
<dbReference type="GO" id="GO:0005634">
    <property type="term" value="C:nucleus"/>
    <property type="evidence" value="ECO:0007669"/>
    <property type="project" value="UniProtKB-SubCell"/>
</dbReference>
<feature type="region of interest" description="Disordered" evidence="2">
    <location>
        <begin position="91"/>
        <end position="187"/>
    </location>
</feature>
<dbReference type="InterPro" id="IPR006578">
    <property type="entry name" value="MADF-dom"/>
</dbReference>
<accession>A0A9D3BUL7</accession>
<feature type="compositionally biased region" description="Polar residues" evidence="2">
    <location>
        <begin position="255"/>
        <end position="265"/>
    </location>
</feature>
<feature type="region of interest" description="Disordered" evidence="2">
    <location>
        <begin position="255"/>
        <end position="315"/>
    </location>
</feature>
<dbReference type="AlphaFoldDB" id="A0A9D3BUL7"/>
<dbReference type="InterPro" id="IPR004210">
    <property type="entry name" value="BESS_motif"/>
</dbReference>
<proteinExistence type="predicted"/>
<gene>
    <name evidence="5" type="ORF">G4P62_006590</name>
</gene>
<feature type="domain" description="MADF" evidence="3">
    <location>
        <begin position="5"/>
        <end position="91"/>
    </location>
</feature>